<name>A0A9W8LXD7_9FUNG</name>
<sequence length="315" mass="34097">MCNFMFNSYVETPHMEKIYGTQVHRDSGIVRTVKKAVNKGIGQSVFVDEVAYSITGSRDVLDKQSDSSSVVGLLASTTKPVKDMLLETKGLLSTTTARLAEKALPSEISKLDCLETYSLKLVPGAAWQSNKKNATNKTMYYLGEPIRVAWQAPMSHSRRDWIGIYPVTANFSSQITTSSSKGCYVYIHPDENLLAEMVAGDSIFASTVTGITKANGSGVLYGSALFSSSALPFKVGTYELRLHHGGTHAVLAQSKPFDITTCATADIVNLLYKEDSSPESALSAETVTDNDDLEQLSLALLTVANKTFAVTDSHI</sequence>
<keyword evidence="1" id="KW-0489">Methyltransferase</keyword>
<dbReference type="Gene3D" id="2.60.40.2840">
    <property type="match status" value="1"/>
</dbReference>
<dbReference type="EMBL" id="JANBUW010002123">
    <property type="protein sequence ID" value="KAJ2841580.1"/>
    <property type="molecule type" value="Genomic_DNA"/>
</dbReference>
<dbReference type="AlphaFoldDB" id="A0A9W8LXD7"/>
<comment type="caution">
    <text evidence="1">The sequence shown here is derived from an EMBL/GenBank/DDBJ whole genome shotgun (WGS) entry which is preliminary data.</text>
</comment>
<evidence type="ECO:0000313" key="2">
    <source>
        <dbReference type="Proteomes" id="UP001139887"/>
    </source>
</evidence>
<dbReference type="PANTHER" id="PTHR32138">
    <property type="entry name" value="PHOSPHATIDYLETHANOLAMINE N-METHYLTRANSFERASE"/>
    <property type="match status" value="1"/>
</dbReference>
<dbReference type="EC" id="2.1.1.17" evidence="1"/>
<proteinExistence type="predicted"/>
<dbReference type="Proteomes" id="UP001139887">
    <property type="component" value="Unassembled WGS sequence"/>
</dbReference>
<gene>
    <name evidence="1" type="primary">CHO2_2</name>
    <name evidence="1" type="ORF">IWW36_006213</name>
</gene>
<accession>A0A9W8LXD7</accession>
<dbReference type="GO" id="GO:0006656">
    <property type="term" value="P:phosphatidylcholine biosynthetic process"/>
    <property type="evidence" value="ECO:0007669"/>
    <property type="project" value="TreeGrafter"/>
</dbReference>
<protein>
    <submittedName>
        <fullName evidence="1">Phosphatidylethanolamine N-methyltransferase</fullName>
        <ecNumber evidence="1">2.1.1.17</ecNumber>
    </submittedName>
</protein>
<evidence type="ECO:0000313" key="1">
    <source>
        <dbReference type="EMBL" id="KAJ2841580.1"/>
    </source>
</evidence>
<reference evidence="1" key="1">
    <citation type="submission" date="2022-07" db="EMBL/GenBank/DDBJ databases">
        <title>Phylogenomic reconstructions and comparative analyses of Kickxellomycotina fungi.</title>
        <authorList>
            <person name="Reynolds N.K."/>
            <person name="Stajich J.E."/>
            <person name="Barry K."/>
            <person name="Grigoriev I.V."/>
            <person name="Crous P."/>
            <person name="Smith M.E."/>
        </authorList>
    </citation>
    <scope>NUCLEOTIDE SEQUENCE</scope>
    <source>
        <strain evidence="1">NRRL 1566</strain>
    </source>
</reference>
<keyword evidence="1" id="KW-0808">Transferase</keyword>
<organism evidence="1 2">
    <name type="scientific">Coemansia brasiliensis</name>
    <dbReference type="NCBI Taxonomy" id="2650707"/>
    <lineage>
        <taxon>Eukaryota</taxon>
        <taxon>Fungi</taxon>
        <taxon>Fungi incertae sedis</taxon>
        <taxon>Zoopagomycota</taxon>
        <taxon>Kickxellomycotina</taxon>
        <taxon>Kickxellomycetes</taxon>
        <taxon>Kickxellales</taxon>
        <taxon>Kickxellaceae</taxon>
        <taxon>Coemansia</taxon>
    </lineage>
</organism>
<dbReference type="OrthoDB" id="4583at2759"/>
<feature type="non-terminal residue" evidence="1">
    <location>
        <position position="315"/>
    </location>
</feature>
<dbReference type="GO" id="GO:0032259">
    <property type="term" value="P:methylation"/>
    <property type="evidence" value="ECO:0007669"/>
    <property type="project" value="UniProtKB-KW"/>
</dbReference>
<keyword evidence="2" id="KW-1185">Reference proteome</keyword>
<dbReference type="GO" id="GO:0004608">
    <property type="term" value="F:phosphatidylethanolamine N-methyltransferase activity"/>
    <property type="evidence" value="ECO:0007669"/>
    <property type="project" value="UniProtKB-EC"/>
</dbReference>
<dbReference type="PANTHER" id="PTHR32138:SF0">
    <property type="entry name" value="PHOSPHATIDYLETHANOLAMINE N-METHYLTRANSFERASE"/>
    <property type="match status" value="1"/>
</dbReference>